<proteinExistence type="inferred from homology"/>
<protein>
    <submittedName>
        <fullName evidence="3">Polyisoprenoid-binding protein</fullName>
    </submittedName>
</protein>
<evidence type="ECO:0000313" key="4">
    <source>
        <dbReference type="Proteomes" id="UP000386847"/>
    </source>
</evidence>
<reference evidence="3 4" key="1">
    <citation type="submission" date="2019-10" db="EMBL/GenBank/DDBJ databases">
        <title>Genomic analysis of Raineyella sp. CBA3103.</title>
        <authorList>
            <person name="Roh S.W."/>
        </authorList>
    </citation>
    <scope>NUCLEOTIDE SEQUENCE [LARGE SCALE GENOMIC DNA]</scope>
    <source>
        <strain evidence="3 4">CBA3103</strain>
    </source>
</reference>
<dbReference type="PANTHER" id="PTHR34406">
    <property type="entry name" value="PROTEIN YCEI"/>
    <property type="match status" value="1"/>
</dbReference>
<dbReference type="SMART" id="SM00867">
    <property type="entry name" value="YceI"/>
    <property type="match status" value="1"/>
</dbReference>
<dbReference type="KEGG" id="rain:Rai3103_11010"/>
<comment type="similarity">
    <text evidence="1">Belongs to the UPF0312 family.</text>
</comment>
<evidence type="ECO:0000313" key="3">
    <source>
        <dbReference type="EMBL" id="QGF24118.1"/>
    </source>
</evidence>
<dbReference type="SUPFAM" id="SSF101874">
    <property type="entry name" value="YceI-like"/>
    <property type="match status" value="1"/>
</dbReference>
<dbReference type="InterPro" id="IPR007372">
    <property type="entry name" value="Lipid/polyisoprenoid-bd_YceI"/>
</dbReference>
<dbReference type="Pfam" id="PF04264">
    <property type="entry name" value="YceI"/>
    <property type="match status" value="1"/>
</dbReference>
<dbReference type="RefSeq" id="WP_153572647.1">
    <property type="nucleotide sequence ID" value="NZ_CP045725.1"/>
</dbReference>
<name>A0A5Q2FBK2_9ACTN</name>
<accession>A0A5Q2FBK2</accession>
<sequence>MSDYDPSWSGDWEADPAHSTIRFTARHAMVAKVSGAFDDIDVKIHADAENPEQSSVAVRIGVASVNTRNAQRDEHLRSADFFDAEKYPYITFVSTSMEEVDDMAFMVTGELTIRDITKTVVIPVDVIGVAKDPFGAGTRAGFAGKRRMNRRDFGLEWNVPLDTGGVLVSEKVELDFEISAIKTGPAAGADQ</sequence>
<feature type="domain" description="Lipid/polyisoprenoid-binding YceI-like" evidence="2">
    <location>
        <begin position="11"/>
        <end position="181"/>
    </location>
</feature>
<evidence type="ECO:0000256" key="1">
    <source>
        <dbReference type="ARBA" id="ARBA00008812"/>
    </source>
</evidence>
<evidence type="ECO:0000259" key="2">
    <source>
        <dbReference type="SMART" id="SM00867"/>
    </source>
</evidence>
<organism evidence="3 4">
    <name type="scientific">Raineyella fluvialis</name>
    <dbReference type="NCBI Taxonomy" id="2662261"/>
    <lineage>
        <taxon>Bacteria</taxon>
        <taxon>Bacillati</taxon>
        <taxon>Actinomycetota</taxon>
        <taxon>Actinomycetes</taxon>
        <taxon>Propionibacteriales</taxon>
        <taxon>Propionibacteriaceae</taxon>
        <taxon>Raineyella</taxon>
    </lineage>
</organism>
<dbReference type="EMBL" id="CP045725">
    <property type="protein sequence ID" value="QGF24118.1"/>
    <property type="molecule type" value="Genomic_DNA"/>
</dbReference>
<dbReference type="AlphaFoldDB" id="A0A5Q2FBK2"/>
<dbReference type="PANTHER" id="PTHR34406:SF1">
    <property type="entry name" value="PROTEIN YCEI"/>
    <property type="match status" value="1"/>
</dbReference>
<dbReference type="InterPro" id="IPR036761">
    <property type="entry name" value="TTHA0802/YceI-like_sf"/>
</dbReference>
<keyword evidence="4" id="KW-1185">Reference proteome</keyword>
<dbReference type="Gene3D" id="2.40.128.110">
    <property type="entry name" value="Lipid/polyisoprenoid-binding, YceI-like"/>
    <property type="match status" value="1"/>
</dbReference>
<gene>
    <name evidence="3" type="ORF">Rai3103_11010</name>
</gene>
<dbReference type="Proteomes" id="UP000386847">
    <property type="component" value="Chromosome"/>
</dbReference>